<evidence type="ECO:0000256" key="5">
    <source>
        <dbReference type="PIRNR" id="PIRNR039099"/>
    </source>
</evidence>
<comment type="similarity">
    <text evidence="2 5">Belongs to the ubiquitin-activating E1 family. ULA1 subfamily.</text>
</comment>
<dbReference type="Pfam" id="PF00899">
    <property type="entry name" value="ThiF"/>
    <property type="match status" value="1"/>
</dbReference>
<protein>
    <recommendedName>
        <fullName evidence="3 5">NEDD8-activating enzyme E1 regulatory subunit</fullName>
    </recommendedName>
</protein>
<dbReference type="EMBL" id="BQKY01000013">
    <property type="protein sequence ID" value="GJN93178.1"/>
    <property type="molecule type" value="Genomic_DNA"/>
</dbReference>
<dbReference type="InterPro" id="IPR030667">
    <property type="entry name" value="APP-BP1"/>
</dbReference>
<feature type="region of interest" description="Disordered" evidence="6">
    <location>
        <begin position="1"/>
        <end position="23"/>
    </location>
</feature>
<reference evidence="8 9" key="1">
    <citation type="submission" date="2021-12" db="EMBL/GenBank/DDBJ databases">
        <title>High titer production of polyol ester of fatty acids by Rhodotorula paludigena BS15 towards product separation-free biomass refinery.</title>
        <authorList>
            <person name="Mano J."/>
            <person name="Ono H."/>
            <person name="Tanaka T."/>
            <person name="Naito K."/>
            <person name="Sushida H."/>
            <person name="Ike M."/>
            <person name="Tokuyasu K."/>
            <person name="Kitaoka M."/>
        </authorList>
    </citation>
    <scope>NUCLEOTIDE SEQUENCE [LARGE SCALE GENOMIC DNA]</scope>
    <source>
        <strain evidence="8 9">BS15</strain>
    </source>
</reference>
<evidence type="ECO:0000313" key="9">
    <source>
        <dbReference type="Proteomes" id="UP001342314"/>
    </source>
</evidence>
<organism evidence="8 9">
    <name type="scientific">Rhodotorula paludigena</name>
    <dbReference type="NCBI Taxonomy" id="86838"/>
    <lineage>
        <taxon>Eukaryota</taxon>
        <taxon>Fungi</taxon>
        <taxon>Dikarya</taxon>
        <taxon>Basidiomycota</taxon>
        <taxon>Pucciniomycotina</taxon>
        <taxon>Microbotryomycetes</taxon>
        <taxon>Sporidiobolales</taxon>
        <taxon>Sporidiobolaceae</taxon>
        <taxon>Rhodotorula</taxon>
    </lineage>
</organism>
<evidence type="ECO:0000256" key="2">
    <source>
        <dbReference type="ARBA" id="ARBA00006868"/>
    </source>
</evidence>
<dbReference type="GO" id="GO:0045116">
    <property type="term" value="P:protein neddylation"/>
    <property type="evidence" value="ECO:0007669"/>
    <property type="project" value="UniProtKB-UniRule"/>
</dbReference>
<keyword evidence="4 5" id="KW-0833">Ubl conjugation pathway</keyword>
<evidence type="ECO:0000259" key="7">
    <source>
        <dbReference type="Pfam" id="PF00899"/>
    </source>
</evidence>
<dbReference type="AlphaFoldDB" id="A0AAV5GSG6"/>
<feature type="domain" description="THIF-type NAD/FAD binding fold" evidence="7">
    <location>
        <begin position="30"/>
        <end position="549"/>
    </location>
</feature>
<dbReference type="GO" id="GO:0019781">
    <property type="term" value="F:NEDD8 activating enzyme activity"/>
    <property type="evidence" value="ECO:0007669"/>
    <property type="project" value="UniProtKB-UniRule"/>
</dbReference>
<dbReference type="PIRSF" id="PIRSF039099">
    <property type="entry name" value="APP-BP1"/>
    <property type="match status" value="1"/>
</dbReference>
<dbReference type="FunFam" id="3.40.50.720:FF:000475">
    <property type="entry name" value="NEDD8-activating enzyme E1 regulatory subunit"/>
    <property type="match status" value="1"/>
</dbReference>
<dbReference type="PANTHER" id="PTHR10953">
    <property type="entry name" value="UBIQUITIN-ACTIVATING ENZYME E1"/>
    <property type="match status" value="1"/>
</dbReference>
<accession>A0AAV5GSG6</accession>
<evidence type="ECO:0000313" key="8">
    <source>
        <dbReference type="EMBL" id="GJN93178.1"/>
    </source>
</evidence>
<comment type="pathway">
    <text evidence="1 5">Protein modification; protein neddylation.</text>
</comment>
<sequence>MASEDVLQPPVQDAVPVPSARPDAHTQKFDRQLRLWAAAGQAALETAHVLVVSGNATAASTLKNLVLPNVGHFTVLDPALVDESDIGANFFLDPSSLGKPRASEVVKFLLELNSDVQGHALVQPLSSLSDLSPYSLILAIDVESPSDLLALSDAAWEQGIPLIKVESCGFYGTLRTQVKELTVVETHPESIVDLRLSHPFYALVEHAHSYDYATMDSAAHSHVPAVVILIKALEEWKAAHDGRGPTGTKERKEFMDGVAALKRQGDEENFDEAVTLFRRAGTKPGIPSEIQALFDDPACENVSSSSSNFWLLLHAVRSFVSHPSNPSRLLPLPGALPDMKASSSGYVALQQLYKAQAGADLALVRALVAETLERVGLDRGAVGDDEVETFVKHAAWLKVVWGRSLREELESCALKGQIGSILSSASFQQPPDQSLHIYAALRACSRFYTTHARYPGAPAPAHEEGAQDASVEWERDADELAGLARELVDGWSEGEKLAEMGVDEEQWKDDLAKVCKEVARAPPGTTLPQTAALLGGLVAQEAIKLVTRQYVPLEGTCVWDGVRSGTGIVRA</sequence>
<dbReference type="Proteomes" id="UP001342314">
    <property type="component" value="Unassembled WGS sequence"/>
</dbReference>
<name>A0AAV5GSG6_9BASI</name>
<comment type="function">
    <text evidence="5">Regulatory subunit of the dimeric UBA3-ULA1 E1 enzyme.</text>
</comment>
<gene>
    <name evidence="8" type="ORF">Rhopal_006225-T1</name>
</gene>
<evidence type="ECO:0000256" key="6">
    <source>
        <dbReference type="SAM" id="MobiDB-lite"/>
    </source>
</evidence>
<dbReference type="GO" id="GO:0005737">
    <property type="term" value="C:cytoplasm"/>
    <property type="evidence" value="ECO:0007669"/>
    <property type="project" value="TreeGrafter"/>
</dbReference>
<evidence type="ECO:0000256" key="1">
    <source>
        <dbReference type="ARBA" id="ARBA00005032"/>
    </source>
</evidence>
<dbReference type="Gene3D" id="3.40.50.720">
    <property type="entry name" value="NAD(P)-binding Rossmann-like Domain"/>
    <property type="match status" value="1"/>
</dbReference>
<proteinExistence type="inferred from homology"/>
<dbReference type="SUPFAM" id="SSF69572">
    <property type="entry name" value="Activating enzymes of the ubiquitin-like proteins"/>
    <property type="match status" value="1"/>
</dbReference>
<keyword evidence="9" id="KW-1185">Reference proteome</keyword>
<dbReference type="Gene3D" id="3.40.50.12550">
    <property type="entry name" value="Ubiquitin-activating enzyme E1, inactive adenylation domain, subdomain 2"/>
    <property type="match status" value="1"/>
</dbReference>
<dbReference type="InterPro" id="IPR045886">
    <property type="entry name" value="ThiF/MoeB/HesA"/>
</dbReference>
<comment type="caution">
    <text evidence="8">The sequence shown here is derived from an EMBL/GenBank/DDBJ whole genome shotgun (WGS) entry which is preliminary data.</text>
</comment>
<evidence type="ECO:0000256" key="3">
    <source>
        <dbReference type="ARBA" id="ARBA00015407"/>
    </source>
</evidence>
<evidence type="ECO:0000256" key="4">
    <source>
        <dbReference type="ARBA" id="ARBA00022786"/>
    </source>
</evidence>
<dbReference type="PANTHER" id="PTHR10953:SF29">
    <property type="entry name" value="NEDD8-ACTIVATING ENZYME E1 REGULATORY SUBUNIT"/>
    <property type="match status" value="1"/>
</dbReference>
<dbReference type="InterPro" id="IPR000594">
    <property type="entry name" value="ThiF_NAD_FAD-bd"/>
</dbReference>
<dbReference type="InterPro" id="IPR035985">
    <property type="entry name" value="Ubiquitin-activating_enz"/>
</dbReference>